<evidence type="ECO:0000313" key="6">
    <source>
        <dbReference type="Proteomes" id="UP000005439"/>
    </source>
</evidence>
<dbReference type="GO" id="GO:0000049">
    <property type="term" value="F:tRNA binding"/>
    <property type="evidence" value="ECO:0007669"/>
    <property type="project" value="UniProtKB-UniRule"/>
</dbReference>
<dbReference type="InterPro" id="IPR003732">
    <property type="entry name" value="Daa-tRNA_deacyls_DTD"/>
</dbReference>
<dbReference type="EMBL" id="CP003179">
    <property type="protein sequence ID" value="AEW05040.1"/>
    <property type="molecule type" value="Genomic_DNA"/>
</dbReference>
<organism evidence="5 6">
    <name type="scientific">Sulfobacillus acidophilus (strain ATCC 700253 / DSM 10332 / NAL)</name>
    <dbReference type="NCBI Taxonomy" id="679936"/>
    <lineage>
        <taxon>Bacteria</taxon>
        <taxon>Bacillati</taxon>
        <taxon>Bacillota</taxon>
        <taxon>Clostridia</taxon>
        <taxon>Eubacteriales</taxon>
        <taxon>Clostridiales Family XVII. Incertae Sedis</taxon>
        <taxon>Sulfobacillus</taxon>
    </lineage>
</organism>
<keyword evidence="3 4" id="KW-0378">Hydrolase</keyword>
<sequence>MRAVIQRVTEATCRVDGQVTGAIRQGLVVLLGVAPSDTIEVADWMADKICRLRVFSDDDGKMRYSVQDVGGSLLVISQFTLYGDIRRGNRPDFKAAAPREVAEPLYEHFIFACRQHRVTVATGVFGAHMDIQLVNSGPVTMQIDSNEVMWGDSPRISTAQGHA</sequence>
<comment type="subcellular location">
    <subcellularLocation>
        <location evidence="4">Cytoplasm</location>
    </subcellularLocation>
</comment>
<comment type="catalytic activity">
    <reaction evidence="4">
        <text>a D-aminoacyl-tRNA + H2O = a tRNA + a D-alpha-amino acid + H(+)</text>
        <dbReference type="Rhea" id="RHEA:13953"/>
        <dbReference type="Rhea" id="RHEA-COMP:10123"/>
        <dbReference type="Rhea" id="RHEA-COMP:10124"/>
        <dbReference type="ChEBI" id="CHEBI:15377"/>
        <dbReference type="ChEBI" id="CHEBI:15378"/>
        <dbReference type="ChEBI" id="CHEBI:59871"/>
        <dbReference type="ChEBI" id="CHEBI:78442"/>
        <dbReference type="ChEBI" id="CHEBI:79333"/>
        <dbReference type="EC" id="3.1.1.96"/>
    </reaction>
</comment>
<dbReference type="GO" id="GO:0051500">
    <property type="term" value="F:D-tyrosyl-tRNA(Tyr) deacylase activity"/>
    <property type="evidence" value="ECO:0007669"/>
    <property type="project" value="TreeGrafter"/>
</dbReference>
<comment type="domain">
    <text evidence="4">A Gly-cisPro motif from one monomer fits into the active site of the other monomer to allow specific chiral rejection of L-amino acids.</text>
</comment>
<dbReference type="CDD" id="cd00563">
    <property type="entry name" value="Dtyr_deacylase"/>
    <property type="match status" value="1"/>
</dbReference>
<evidence type="ECO:0000313" key="5">
    <source>
        <dbReference type="EMBL" id="AEW05040.1"/>
    </source>
</evidence>
<dbReference type="STRING" id="679936.Sulac_1543"/>
<feature type="short sequence motif" description="Gly-cisPro motif, important for rejection of L-amino acids" evidence="4">
    <location>
        <begin position="137"/>
        <end position="138"/>
    </location>
</feature>
<keyword evidence="4" id="KW-0963">Cytoplasm</keyword>
<keyword evidence="4" id="KW-0694">RNA-binding</keyword>
<reference evidence="5 6" key="2">
    <citation type="journal article" date="2012" name="Stand. Genomic Sci.">
        <title>Complete genome sequence of the moderately thermophilic mineral-sulfide-oxidizing firmicute Sulfobacillus acidophilus type strain (NAL(T)).</title>
        <authorList>
            <person name="Anderson I."/>
            <person name="Chertkov O."/>
            <person name="Chen A."/>
            <person name="Saunders E."/>
            <person name="Lapidus A."/>
            <person name="Nolan M."/>
            <person name="Lucas S."/>
            <person name="Hammon N."/>
            <person name="Deshpande S."/>
            <person name="Cheng J.F."/>
            <person name="Han C."/>
            <person name="Tapia R."/>
            <person name="Goodwin L.A."/>
            <person name="Pitluck S."/>
            <person name="Liolios K."/>
            <person name="Pagani I."/>
            <person name="Ivanova N."/>
            <person name="Mikhailova N."/>
            <person name="Pati A."/>
            <person name="Palaniappan K."/>
            <person name="Land M."/>
            <person name="Pan C."/>
            <person name="Rohde M."/>
            <person name="Pukall R."/>
            <person name="Goker M."/>
            <person name="Detter J.C."/>
            <person name="Woyke T."/>
            <person name="Bristow J."/>
            <person name="Eisen J.A."/>
            <person name="Markowitz V."/>
            <person name="Hugenholtz P."/>
            <person name="Kyrpides N.C."/>
            <person name="Klenk H.P."/>
            <person name="Mavromatis K."/>
        </authorList>
    </citation>
    <scope>NUCLEOTIDE SEQUENCE [LARGE SCALE GENOMIC DNA]</scope>
    <source>
        <strain evidence="6">ATCC 700253 / DSM 10332 / NAL</strain>
    </source>
</reference>
<dbReference type="GO" id="GO:0005737">
    <property type="term" value="C:cytoplasm"/>
    <property type="evidence" value="ECO:0007669"/>
    <property type="project" value="UniProtKB-SubCell"/>
</dbReference>
<dbReference type="Pfam" id="PF02580">
    <property type="entry name" value="Tyr_Deacylase"/>
    <property type="match status" value="1"/>
</dbReference>
<dbReference type="KEGG" id="sap:Sulac_1543"/>
<dbReference type="HOGENOM" id="CLU_076901_1_0_9"/>
<dbReference type="AlphaFoldDB" id="G8TXT4"/>
<comment type="catalytic activity">
    <reaction evidence="4">
        <text>glycyl-tRNA(Ala) + H2O = tRNA(Ala) + glycine + H(+)</text>
        <dbReference type="Rhea" id="RHEA:53744"/>
        <dbReference type="Rhea" id="RHEA-COMP:9657"/>
        <dbReference type="Rhea" id="RHEA-COMP:13640"/>
        <dbReference type="ChEBI" id="CHEBI:15377"/>
        <dbReference type="ChEBI" id="CHEBI:15378"/>
        <dbReference type="ChEBI" id="CHEBI:57305"/>
        <dbReference type="ChEBI" id="CHEBI:78442"/>
        <dbReference type="ChEBI" id="CHEBI:78522"/>
    </reaction>
</comment>
<dbReference type="InterPro" id="IPR023509">
    <property type="entry name" value="DTD-like_sf"/>
</dbReference>
<proteinExistence type="inferred from homology"/>
<comment type="subunit">
    <text evidence="4">Homodimer.</text>
</comment>
<evidence type="ECO:0000256" key="1">
    <source>
        <dbReference type="ARBA" id="ARBA00009673"/>
    </source>
</evidence>
<dbReference type="GO" id="GO:0106026">
    <property type="term" value="F:Gly-tRNA(Ala) deacylase activity"/>
    <property type="evidence" value="ECO:0007669"/>
    <property type="project" value="UniProtKB-UniRule"/>
</dbReference>
<dbReference type="FunFam" id="3.50.80.10:FF:000001">
    <property type="entry name" value="D-aminoacyl-tRNA deacylase"/>
    <property type="match status" value="1"/>
</dbReference>
<dbReference type="EC" id="3.1.1.96" evidence="4"/>
<accession>G8TXT4</accession>
<evidence type="ECO:0000256" key="3">
    <source>
        <dbReference type="ARBA" id="ARBA00022801"/>
    </source>
</evidence>
<dbReference type="GO" id="GO:0043908">
    <property type="term" value="F:Ser(Gly)-tRNA(Ala) hydrolase activity"/>
    <property type="evidence" value="ECO:0007669"/>
    <property type="project" value="UniProtKB-UniRule"/>
</dbReference>
<dbReference type="EC" id="3.1.1.-" evidence="4"/>
<dbReference type="PANTHER" id="PTHR10472">
    <property type="entry name" value="D-TYROSYL-TRNA TYR DEACYLASE"/>
    <property type="match status" value="1"/>
</dbReference>
<dbReference type="GO" id="GO:0019478">
    <property type="term" value="P:D-amino acid catabolic process"/>
    <property type="evidence" value="ECO:0007669"/>
    <property type="project" value="UniProtKB-UniRule"/>
</dbReference>
<keyword evidence="6" id="KW-1185">Reference proteome</keyword>
<comment type="similarity">
    <text evidence="1 4">Belongs to the DTD family.</text>
</comment>
<reference evidence="6" key="1">
    <citation type="submission" date="2011-12" db="EMBL/GenBank/DDBJ databases">
        <title>The complete genome of chromosome of Sulfobacillus acidophilus DSM 10332.</title>
        <authorList>
            <person name="Lucas S."/>
            <person name="Han J."/>
            <person name="Lapidus A."/>
            <person name="Bruce D."/>
            <person name="Goodwin L."/>
            <person name="Pitluck S."/>
            <person name="Peters L."/>
            <person name="Kyrpides N."/>
            <person name="Mavromatis K."/>
            <person name="Ivanova N."/>
            <person name="Mikhailova N."/>
            <person name="Chertkov O."/>
            <person name="Saunders E."/>
            <person name="Detter J.C."/>
            <person name="Tapia R."/>
            <person name="Han C."/>
            <person name="Land M."/>
            <person name="Hauser L."/>
            <person name="Markowitz V."/>
            <person name="Cheng J.-F."/>
            <person name="Hugenholtz P."/>
            <person name="Woyke T."/>
            <person name="Wu D."/>
            <person name="Pukall R."/>
            <person name="Gehrich-Schroeter G."/>
            <person name="Schneider S."/>
            <person name="Klenk H.-P."/>
            <person name="Eisen J.A."/>
        </authorList>
    </citation>
    <scope>NUCLEOTIDE SEQUENCE [LARGE SCALE GENOMIC DNA]</scope>
    <source>
        <strain evidence="6">ATCC 700253 / DSM 10332 / NAL</strain>
    </source>
</reference>
<protein>
    <recommendedName>
        <fullName evidence="4">D-aminoacyl-tRNA deacylase</fullName>
        <shortName evidence="4">DTD</shortName>
        <ecNumber evidence="4">3.1.1.96</ecNumber>
    </recommendedName>
    <alternativeName>
        <fullName evidence="4">Gly-tRNA(Ala) deacylase</fullName>
        <ecNumber evidence="4">3.1.1.-</ecNumber>
    </alternativeName>
</protein>
<dbReference type="SUPFAM" id="SSF69500">
    <property type="entry name" value="DTD-like"/>
    <property type="match status" value="1"/>
</dbReference>
<dbReference type="PANTHER" id="PTHR10472:SF5">
    <property type="entry name" value="D-AMINOACYL-TRNA DEACYLASE 1"/>
    <property type="match status" value="1"/>
</dbReference>
<dbReference type="Proteomes" id="UP000005439">
    <property type="component" value="Chromosome"/>
</dbReference>
<comment type="function">
    <text evidence="4">An aminoacyl-tRNA editing enzyme that deacylates mischarged D-aminoacyl-tRNAs. Also deacylates mischarged glycyl-tRNA(Ala), protecting cells against glycine mischarging by AlaRS. Acts via tRNA-based rather than protein-based catalysis; rejects L-amino acids rather than detecting D-amino acids in the active site. By recycling D-aminoacyl-tRNA to D-amino acids and free tRNA molecules, this enzyme counteracts the toxicity associated with the formation of D-aminoacyl-tRNA entities in vivo and helps enforce protein L-homochirality.</text>
</comment>
<name>G8TXT4_SULAD</name>
<evidence type="ECO:0000256" key="2">
    <source>
        <dbReference type="ARBA" id="ARBA00022555"/>
    </source>
</evidence>
<dbReference type="HAMAP" id="MF_00518">
    <property type="entry name" value="Deacylase_Dtd"/>
    <property type="match status" value="1"/>
</dbReference>
<dbReference type="NCBIfam" id="TIGR00256">
    <property type="entry name" value="D-aminoacyl-tRNA deacylase"/>
    <property type="match status" value="1"/>
</dbReference>
<gene>
    <name evidence="4" type="primary">dtd</name>
    <name evidence="5" type="ordered locus">Sulac_1543</name>
</gene>
<dbReference type="Gene3D" id="3.50.80.10">
    <property type="entry name" value="D-tyrosyl-tRNA(Tyr) deacylase"/>
    <property type="match status" value="1"/>
</dbReference>
<dbReference type="PATRIC" id="fig|679936.5.peg.1608"/>
<evidence type="ECO:0000256" key="4">
    <source>
        <dbReference type="HAMAP-Rule" id="MF_00518"/>
    </source>
</evidence>
<keyword evidence="2 4" id="KW-0820">tRNA-binding</keyword>